<dbReference type="OrthoDB" id="9949628at2759"/>
<comment type="caution">
    <text evidence="4">The sequence shown here is derived from an EMBL/GenBank/DDBJ whole genome shotgun (WGS) entry which is preliminary data.</text>
</comment>
<evidence type="ECO:0000256" key="1">
    <source>
        <dbReference type="ARBA" id="ARBA00023319"/>
    </source>
</evidence>
<keyword evidence="2" id="KW-0732">Signal</keyword>
<feature type="chain" id="PRO_5035858111" description="Immunoglobulin C1-set domain-containing protein" evidence="2">
    <location>
        <begin position="19"/>
        <end position="118"/>
    </location>
</feature>
<evidence type="ECO:0000259" key="3">
    <source>
        <dbReference type="SMART" id="SM00407"/>
    </source>
</evidence>
<organism evidence="4 5">
    <name type="scientific">Hymenochirus boettgeri</name>
    <name type="common">Congo dwarf clawed frog</name>
    <dbReference type="NCBI Taxonomy" id="247094"/>
    <lineage>
        <taxon>Eukaryota</taxon>
        <taxon>Metazoa</taxon>
        <taxon>Chordata</taxon>
        <taxon>Craniata</taxon>
        <taxon>Vertebrata</taxon>
        <taxon>Euteleostomi</taxon>
        <taxon>Amphibia</taxon>
        <taxon>Batrachia</taxon>
        <taxon>Anura</taxon>
        <taxon>Pipoidea</taxon>
        <taxon>Pipidae</taxon>
        <taxon>Pipinae</taxon>
        <taxon>Hymenochirus</taxon>
    </lineage>
</organism>
<protein>
    <recommendedName>
        <fullName evidence="3">Immunoglobulin C1-set domain-containing protein</fullName>
    </recommendedName>
</protein>
<dbReference type="SUPFAM" id="SSF48726">
    <property type="entry name" value="Immunoglobulin"/>
    <property type="match status" value="1"/>
</dbReference>
<dbReference type="PANTHER" id="PTHR19944:SF62">
    <property type="entry name" value="BETA-2-MICROGLOBULIN"/>
    <property type="match status" value="1"/>
</dbReference>
<feature type="domain" description="Immunoglobulin C1-set" evidence="3">
    <location>
        <begin position="40"/>
        <end position="110"/>
    </location>
</feature>
<dbReference type="InterPro" id="IPR050160">
    <property type="entry name" value="MHC/Immunoglobulin"/>
</dbReference>
<feature type="signal peptide" evidence="2">
    <location>
        <begin position="1"/>
        <end position="18"/>
    </location>
</feature>
<dbReference type="AlphaFoldDB" id="A0A8T2ING2"/>
<evidence type="ECO:0000313" key="4">
    <source>
        <dbReference type="EMBL" id="KAG8432071.1"/>
    </source>
</evidence>
<keyword evidence="5" id="KW-1185">Reference proteome</keyword>
<dbReference type="Proteomes" id="UP000812440">
    <property type="component" value="Unassembled WGS sequence"/>
</dbReference>
<dbReference type="InterPro" id="IPR003597">
    <property type="entry name" value="Ig_C1-set"/>
</dbReference>
<accession>A0A8T2ING2</accession>
<dbReference type="EMBL" id="JAACNH010000011">
    <property type="protein sequence ID" value="KAG8432071.1"/>
    <property type="molecule type" value="Genomic_DNA"/>
</dbReference>
<dbReference type="Gene3D" id="2.60.40.10">
    <property type="entry name" value="Immunoglobulins"/>
    <property type="match status" value="1"/>
</dbReference>
<proteinExistence type="predicted"/>
<dbReference type="PANTHER" id="PTHR19944">
    <property type="entry name" value="MHC CLASS II-RELATED"/>
    <property type="match status" value="1"/>
</dbReference>
<sequence length="118" mass="13385">METLKILALALLLSVVTADMIIKPPYVSVYTQEAIEFGKMNHIICYAQGFYPPLIDIKLKKNGDEIPNCRKDELSFKPDWTYYTMVSVPSTIEAQDKIECEISHNQAPPKKYSLDTGL</sequence>
<keyword evidence="1" id="KW-0393">Immunoglobulin domain</keyword>
<reference evidence="4" key="1">
    <citation type="thesis" date="2020" institute="ProQuest LLC" country="789 East Eisenhower Parkway, Ann Arbor, MI, USA">
        <title>Comparative Genomics and Chromosome Evolution.</title>
        <authorList>
            <person name="Mudd A.B."/>
        </authorList>
    </citation>
    <scope>NUCLEOTIDE SEQUENCE</scope>
    <source>
        <strain evidence="4">Female2</strain>
        <tissue evidence="4">Blood</tissue>
    </source>
</reference>
<dbReference type="Pfam" id="PF07654">
    <property type="entry name" value="C1-set"/>
    <property type="match status" value="1"/>
</dbReference>
<dbReference type="InterPro" id="IPR036179">
    <property type="entry name" value="Ig-like_dom_sf"/>
</dbReference>
<name>A0A8T2ING2_9PIPI</name>
<gene>
    <name evidence="4" type="ORF">GDO86_018822</name>
</gene>
<evidence type="ECO:0000256" key="2">
    <source>
        <dbReference type="SAM" id="SignalP"/>
    </source>
</evidence>
<evidence type="ECO:0000313" key="5">
    <source>
        <dbReference type="Proteomes" id="UP000812440"/>
    </source>
</evidence>
<dbReference type="SMART" id="SM00407">
    <property type="entry name" value="IGc1"/>
    <property type="match status" value="1"/>
</dbReference>
<dbReference type="InterPro" id="IPR013783">
    <property type="entry name" value="Ig-like_fold"/>
</dbReference>